<reference evidence="2 3" key="1">
    <citation type="submission" date="2012-02" db="EMBL/GenBank/DDBJ databases">
        <title>Complete genome sequence of Actinoplanes missouriensis 431 (= NBRC 102363).</title>
        <authorList>
            <person name="Ohnishi Y."/>
            <person name="Ishikawa J."/>
            <person name="Sekine M."/>
            <person name="Hosoyama A."/>
            <person name="Harada T."/>
            <person name="Narita H."/>
            <person name="Hata T."/>
            <person name="Konno Y."/>
            <person name="Tutikane K."/>
            <person name="Fujita N."/>
            <person name="Horinouchi S."/>
            <person name="Hayakawa M."/>
        </authorList>
    </citation>
    <scope>NUCLEOTIDE SEQUENCE [LARGE SCALE GENOMIC DNA]</scope>
    <source>
        <strain evidence="3">ATCC 14538 / DSM 43046 / CBS 188.64 / JCM 3121 / NBRC 102363 / NCIMB 12654 / NRRL B-3342 / UNCC 431</strain>
    </source>
</reference>
<protein>
    <submittedName>
        <fullName evidence="2">Uncharacterized protein</fullName>
    </submittedName>
</protein>
<accession>I0H2Y2</accession>
<dbReference type="PATRIC" id="fig|512565.3.peg.2147"/>
<dbReference type="HOGENOM" id="CLU_2535079_0_0_11"/>
<keyword evidence="3" id="KW-1185">Reference proteome</keyword>
<sequence length="83" mass="9589">MIAVLLALWAGLLLSFLIRTRWAYRRGLLAGQRQAELTHGWYQPVPAGRNPATVPDRKRRRSPDRKAAREPKPLDRPVFHITH</sequence>
<dbReference type="RefSeq" id="WP_014442264.1">
    <property type="nucleotide sequence ID" value="NC_017093.1"/>
</dbReference>
<proteinExistence type="predicted"/>
<dbReference type="KEGG" id="ams:AMIS_21490"/>
<evidence type="ECO:0000313" key="2">
    <source>
        <dbReference type="EMBL" id="BAL87369.1"/>
    </source>
</evidence>
<dbReference type="AlphaFoldDB" id="I0H2Y2"/>
<feature type="region of interest" description="Disordered" evidence="1">
    <location>
        <begin position="42"/>
        <end position="83"/>
    </location>
</feature>
<name>I0H2Y2_ACTM4</name>
<gene>
    <name evidence="2" type="ordered locus">AMIS_21490</name>
</gene>
<evidence type="ECO:0000256" key="1">
    <source>
        <dbReference type="SAM" id="MobiDB-lite"/>
    </source>
</evidence>
<evidence type="ECO:0000313" key="3">
    <source>
        <dbReference type="Proteomes" id="UP000007882"/>
    </source>
</evidence>
<dbReference type="Proteomes" id="UP000007882">
    <property type="component" value="Chromosome"/>
</dbReference>
<feature type="compositionally biased region" description="Basic and acidic residues" evidence="1">
    <location>
        <begin position="64"/>
        <end position="83"/>
    </location>
</feature>
<dbReference type="STRING" id="512565.AMIS_21490"/>
<organism evidence="2 3">
    <name type="scientific">Actinoplanes missouriensis (strain ATCC 14538 / DSM 43046 / CBS 188.64 / JCM 3121 / NBRC 102363 / NCIMB 12654 / NRRL B-3342 / UNCC 431)</name>
    <dbReference type="NCBI Taxonomy" id="512565"/>
    <lineage>
        <taxon>Bacteria</taxon>
        <taxon>Bacillati</taxon>
        <taxon>Actinomycetota</taxon>
        <taxon>Actinomycetes</taxon>
        <taxon>Micromonosporales</taxon>
        <taxon>Micromonosporaceae</taxon>
        <taxon>Actinoplanes</taxon>
    </lineage>
</organism>
<dbReference type="EMBL" id="AP012319">
    <property type="protein sequence ID" value="BAL87369.1"/>
    <property type="molecule type" value="Genomic_DNA"/>
</dbReference>